<dbReference type="Proteomes" id="UP000277811">
    <property type="component" value="Unassembled WGS sequence"/>
</dbReference>
<evidence type="ECO:0000313" key="3">
    <source>
        <dbReference type="Proteomes" id="UP000277811"/>
    </source>
</evidence>
<feature type="region of interest" description="Disordered" evidence="1">
    <location>
        <begin position="80"/>
        <end position="100"/>
    </location>
</feature>
<proteinExistence type="predicted"/>
<dbReference type="OrthoDB" id="1682739at2"/>
<accession>A0A498R9N7</accession>
<evidence type="ECO:0000313" key="2">
    <source>
        <dbReference type="EMBL" id="VBB09416.1"/>
    </source>
</evidence>
<name>A0A498R9N7_9FIRM</name>
<dbReference type="RefSeq" id="WP_122630201.1">
    <property type="nucleotide sequence ID" value="NZ_UPPP01000116.1"/>
</dbReference>
<dbReference type="Gene3D" id="2.30.30.830">
    <property type="match status" value="1"/>
</dbReference>
<reference evidence="2 3" key="1">
    <citation type="submission" date="2018-06" db="EMBL/GenBank/DDBJ databases">
        <authorList>
            <person name="Strepis N."/>
        </authorList>
    </citation>
    <scope>NUCLEOTIDE SEQUENCE [LARGE SCALE GENOMIC DNA]</scope>
    <source>
        <strain evidence="2">LUCI</strain>
    </source>
</reference>
<sequence>MNRRLGWMIAGGLLLIGAVYFYPASEAPPAGPAGSVPSPVAKAGQPLSGRPVMPQGYQAAAEPLRDPFAVPPEYAVKEEPPAVAAPAGTMPDLPEKPGNEKLPVLKLTGIAAAGENRAAIIEAGKVTRSYMPGDSVGAYQVTAIGQDSVTLQGPQGEMVLEIGR</sequence>
<dbReference type="EMBL" id="UPPP01000116">
    <property type="protein sequence ID" value="VBB09416.1"/>
    <property type="molecule type" value="Genomic_DNA"/>
</dbReference>
<evidence type="ECO:0000256" key="1">
    <source>
        <dbReference type="SAM" id="MobiDB-lite"/>
    </source>
</evidence>
<dbReference type="AlphaFoldDB" id="A0A498R9N7"/>
<gene>
    <name evidence="2" type="ORF">LUCI_4706</name>
</gene>
<keyword evidence="3" id="KW-1185">Reference proteome</keyword>
<protein>
    <recommendedName>
        <fullName evidence="4">Type II secretion system protein GspC N-terminal domain-containing protein</fullName>
    </recommendedName>
</protein>
<evidence type="ECO:0008006" key="4">
    <source>
        <dbReference type="Google" id="ProtNLM"/>
    </source>
</evidence>
<organism evidence="2 3">
    <name type="scientific">Lucifera butyrica</name>
    <dbReference type="NCBI Taxonomy" id="1351585"/>
    <lineage>
        <taxon>Bacteria</taxon>
        <taxon>Bacillati</taxon>
        <taxon>Bacillota</taxon>
        <taxon>Negativicutes</taxon>
        <taxon>Veillonellales</taxon>
        <taxon>Veillonellaceae</taxon>
        <taxon>Lucifera</taxon>
    </lineage>
</organism>